<feature type="non-terminal residue" evidence="7">
    <location>
        <position position="1"/>
    </location>
</feature>
<keyword evidence="2" id="KW-0949">S-adenosyl-L-methionine</keyword>
<keyword evidence="5" id="KW-0411">Iron-sulfur</keyword>
<gene>
    <name evidence="7" type="ORF">S06H3_28577</name>
</gene>
<comment type="cofactor">
    <cofactor evidence="1">
        <name>[4Fe-4S] cluster</name>
        <dbReference type="ChEBI" id="CHEBI:49883"/>
    </cofactor>
</comment>
<dbReference type="SMART" id="SM00729">
    <property type="entry name" value="Elp3"/>
    <property type="match status" value="1"/>
</dbReference>
<dbReference type="Gene3D" id="3.80.30.20">
    <property type="entry name" value="tm_1862 like domain"/>
    <property type="match status" value="1"/>
</dbReference>
<accession>X1MF49</accession>
<evidence type="ECO:0000259" key="6">
    <source>
        <dbReference type="SMART" id="SM00729"/>
    </source>
</evidence>
<dbReference type="InterPro" id="IPR058240">
    <property type="entry name" value="rSAM_sf"/>
</dbReference>
<evidence type="ECO:0000256" key="2">
    <source>
        <dbReference type="ARBA" id="ARBA00022691"/>
    </source>
</evidence>
<evidence type="ECO:0000256" key="1">
    <source>
        <dbReference type="ARBA" id="ARBA00001966"/>
    </source>
</evidence>
<dbReference type="SUPFAM" id="SSF102114">
    <property type="entry name" value="Radical SAM enzymes"/>
    <property type="match status" value="1"/>
</dbReference>
<evidence type="ECO:0000256" key="3">
    <source>
        <dbReference type="ARBA" id="ARBA00022723"/>
    </source>
</evidence>
<proteinExistence type="predicted"/>
<dbReference type="InterPro" id="IPR051198">
    <property type="entry name" value="BchE-like"/>
</dbReference>
<dbReference type="InterPro" id="IPR006638">
    <property type="entry name" value="Elp3/MiaA/NifB-like_rSAM"/>
</dbReference>
<dbReference type="Pfam" id="PF04055">
    <property type="entry name" value="Radical_SAM"/>
    <property type="match status" value="1"/>
</dbReference>
<dbReference type="PANTHER" id="PTHR43409:SF16">
    <property type="entry name" value="SLR0320 PROTEIN"/>
    <property type="match status" value="1"/>
</dbReference>
<evidence type="ECO:0000256" key="4">
    <source>
        <dbReference type="ARBA" id="ARBA00023004"/>
    </source>
</evidence>
<dbReference type="EMBL" id="BARV01016687">
    <property type="protein sequence ID" value="GAI29893.1"/>
    <property type="molecule type" value="Genomic_DNA"/>
</dbReference>
<sequence length="221" mass="25797">RFLIDRYKVEELDITDSNLAYNREHLVEILNGLVGLGLKWANPGGIWVGGLDEEILDLMRQSGCYQLSLAVESATPSILHQVIHKPIRLEKVKPLVKYCHKIGIDTHAFFVTGFPEESVEDMKRNYEFAKECGFSSASFHIITPFPGSDIYEKYPITDYVKVEMRNVNIHHPELSDQELERLVEGFNKRFNRSLLWRNPRRFFSKYGGNFIRRRKVFFGRQ</sequence>
<name>X1MF49_9ZZZZ</name>
<evidence type="ECO:0000256" key="5">
    <source>
        <dbReference type="ARBA" id="ARBA00023014"/>
    </source>
</evidence>
<dbReference type="GO" id="GO:0005829">
    <property type="term" value="C:cytosol"/>
    <property type="evidence" value="ECO:0007669"/>
    <property type="project" value="TreeGrafter"/>
</dbReference>
<dbReference type="AlphaFoldDB" id="X1MF49"/>
<organism evidence="7">
    <name type="scientific">marine sediment metagenome</name>
    <dbReference type="NCBI Taxonomy" id="412755"/>
    <lineage>
        <taxon>unclassified sequences</taxon>
        <taxon>metagenomes</taxon>
        <taxon>ecological metagenomes</taxon>
    </lineage>
</organism>
<dbReference type="InterPro" id="IPR023404">
    <property type="entry name" value="rSAM_horseshoe"/>
</dbReference>
<keyword evidence="4" id="KW-0408">Iron</keyword>
<comment type="caution">
    <text evidence="7">The sequence shown here is derived from an EMBL/GenBank/DDBJ whole genome shotgun (WGS) entry which is preliminary data.</text>
</comment>
<keyword evidence="3" id="KW-0479">Metal-binding</keyword>
<evidence type="ECO:0000313" key="7">
    <source>
        <dbReference type="EMBL" id="GAI29893.1"/>
    </source>
</evidence>
<dbReference type="GO" id="GO:0046872">
    <property type="term" value="F:metal ion binding"/>
    <property type="evidence" value="ECO:0007669"/>
    <property type="project" value="UniProtKB-KW"/>
</dbReference>
<protein>
    <recommendedName>
        <fullName evidence="6">Elp3/MiaA/NifB-like radical SAM core domain-containing protein</fullName>
    </recommendedName>
</protein>
<dbReference type="GO" id="GO:0003824">
    <property type="term" value="F:catalytic activity"/>
    <property type="evidence" value="ECO:0007669"/>
    <property type="project" value="InterPro"/>
</dbReference>
<dbReference type="PANTHER" id="PTHR43409">
    <property type="entry name" value="ANAEROBIC MAGNESIUM-PROTOPORPHYRIN IX MONOMETHYL ESTER CYCLASE-RELATED"/>
    <property type="match status" value="1"/>
</dbReference>
<dbReference type="GO" id="GO:0051536">
    <property type="term" value="F:iron-sulfur cluster binding"/>
    <property type="evidence" value="ECO:0007669"/>
    <property type="project" value="UniProtKB-KW"/>
</dbReference>
<reference evidence="7" key="1">
    <citation type="journal article" date="2014" name="Front. Microbiol.">
        <title>High frequency of phylogenetically diverse reductive dehalogenase-homologous genes in deep subseafloor sedimentary metagenomes.</title>
        <authorList>
            <person name="Kawai M."/>
            <person name="Futagami T."/>
            <person name="Toyoda A."/>
            <person name="Takaki Y."/>
            <person name="Nishi S."/>
            <person name="Hori S."/>
            <person name="Arai W."/>
            <person name="Tsubouchi T."/>
            <person name="Morono Y."/>
            <person name="Uchiyama I."/>
            <person name="Ito T."/>
            <person name="Fujiyama A."/>
            <person name="Inagaki F."/>
            <person name="Takami H."/>
        </authorList>
    </citation>
    <scope>NUCLEOTIDE SEQUENCE</scope>
    <source>
        <strain evidence="7">Expedition CK06-06</strain>
    </source>
</reference>
<dbReference type="InterPro" id="IPR007197">
    <property type="entry name" value="rSAM"/>
</dbReference>
<feature type="domain" description="Elp3/MiaA/NifB-like radical SAM core" evidence="6">
    <location>
        <begin position="6"/>
        <end position="165"/>
    </location>
</feature>